<keyword evidence="5" id="KW-0812">Transmembrane</keyword>
<dbReference type="EC" id="2.7.13.3" evidence="2"/>
<keyword evidence="3" id="KW-0597">Phosphoprotein</keyword>
<keyword evidence="4" id="KW-0175">Coiled coil</keyword>
<protein>
    <recommendedName>
        <fullName evidence="2">histidine kinase</fullName>
        <ecNumber evidence="2">2.7.13.3</ecNumber>
    </recommendedName>
</protein>
<dbReference type="Gene3D" id="3.30.565.10">
    <property type="entry name" value="Histidine kinase-like ATPase, C-terminal domain"/>
    <property type="match status" value="1"/>
</dbReference>
<dbReference type="PRINTS" id="PR00344">
    <property type="entry name" value="BCTRLSENSOR"/>
</dbReference>
<dbReference type="PANTHER" id="PTHR43547:SF2">
    <property type="entry name" value="HYBRID SIGNAL TRANSDUCTION HISTIDINE KINASE C"/>
    <property type="match status" value="1"/>
</dbReference>
<proteinExistence type="predicted"/>
<organism evidence="7 8">
    <name type="scientific">Schleiferia thermophila</name>
    <dbReference type="NCBI Taxonomy" id="884107"/>
    <lineage>
        <taxon>Bacteria</taxon>
        <taxon>Pseudomonadati</taxon>
        <taxon>Bacteroidota</taxon>
        <taxon>Flavobacteriia</taxon>
        <taxon>Flavobacteriales</taxon>
        <taxon>Schleiferiaceae</taxon>
        <taxon>Schleiferia</taxon>
    </lineage>
</organism>
<evidence type="ECO:0000259" key="6">
    <source>
        <dbReference type="PROSITE" id="PS50109"/>
    </source>
</evidence>
<evidence type="ECO:0000313" key="8">
    <source>
        <dbReference type="Proteomes" id="UP000253517"/>
    </source>
</evidence>
<dbReference type="InterPro" id="IPR036097">
    <property type="entry name" value="HisK_dim/P_sf"/>
</dbReference>
<dbReference type="InterPro" id="IPR005467">
    <property type="entry name" value="His_kinase_dom"/>
</dbReference>
<feature type="transmembrane region" description="Helical" evidence="5">
    <location>
        <begin position="209"/>
        <end position="228"/>
    </location>
</feature>
<feature type="domain" description="Histidine kinase" evidence="6">
    <location>
        <begin position="453"/>
        <end position="668"/>
    </location>
</feature>
<evidence type="ECO:0000256" key="1">
    <source>
        <dbReference type="ARBA" id="ARBA00000085"/>
    </source>
</evidence>
<keyword evidence="8" id="KW-1185">Reference proteome</keyword>
<dbReference type="InterPro" id="IPR003661">
    <property type="entry name" value="HisK_dim/P_dom"/>
</dbReference>
<dbReference type="InterPro" id="IPR036890">
    <property type="entry name" value="HATPase_C_sf"/>
</dbReference>
<dbReference type="AlphaFoldDB" id="A0A368ZZ56"/>
<reference evidence="7 8" key="1">
    <citation type="submission" date="2018-07" db="EMBL/GenBank/DDBJ databases">
        <title>Genomic Encyclopedia of Type Strains, Phase IV (KMG-IV): sequencing the most valuable type-strain genomes for metagenomic binning, comparative biology and taxonomic classification.</title>
        <authorList>
            <person name="Goeker M."/>
        </authorList>
    </citation>
    <scope>NUCLEOTIDE SEQUENCE [LARGE SCALE GENOMIC DNA]</scope>
    <source>
        <strain evidence="7 8">DSM 21410</strain>
    </source>
</reference>
<dbReference type="InterPro" id="IPR011623">
    <property type="entry name" value="7TMR_DISM_rcpt_extracell_dom1"/>
</dbReference>
<dbReference type="PROSITE" id="PS50109">
    <property type="entry name" value="HIS_KIN"/>
    <property type="match status" value="1"/>
</dbReference>
<gene>
    <name evidence="7" type="ORF">DES35_10812</name>
</gene>
<dbReference type="GO" id="GO:0000155">
    <property type="term" value="F:phosphorelay sensor kinase activity"/>
    <property type="evidence" value="ECO:0007669"/>
    <property type="project" value="InterPro"/>
</dbReference>
<dbReference type="EMBL" id="QPJS01000008">
    <property type="protein sequence ID" value="RCX01107.1"/>
    <property type="molecule type" value="Genomic_DNA"/>
</dbReference>
<dbReference type="CDD" id="cd00082">
    <property type="entry name" value="HisKA"/>
    <property type="match status" value="1"/>
</dbReference>
<dbReference type="PANTHER" id="PTHR43547">
    <property type="entry name" value="TWO-COMPONENT HISTIDINE KINASE"/>
    <property type="match status" value="1"/>
</dbReference>
<feature type="coiled-coil region" evidence="4">
    <location>
        <begin position="412"/>
        <end position="446"/>
    </location>
</feature>
<dbReference type="Pfam" id="PF02518">
    <property type="entry name" value="HATPase_c"/>
    <property type="match status" value="1"/>
</dbReference>
<dbReference type="SUPFAM" id="SSF47384">
    <property type="entry name" value="Homodimeric domain of signal transducing histidine kinase"/>
    <property type="match status" value="1"/>
</dbReference>
<name>A0A368ZZ56_9FLAO</name>
<keyword evidence="5" id="KW-1133">Transmembrane helix</keyword>
<comment type="caution">
    <text evidence="7">The sequence shown here is derived from an EMBL/GenBank/DDBJ whole genome shotgun (WGS) entry which is preliminary data.</text>
</comment>
<keyword evidence="7" id="KW-0418">Kinase</keyword>
<comment type="catalytic activity">
    <reaction evidence="1">
        <text>ATP + protein L-histidine = ADP + protein N-phospho-L-histidine.</text>
        <dbReference type="EC" id="2.7.13.3"/>
    </reaction>
</comment>
<dbReference type="Proteomes" id="UP000253517">
    <property type="component" value="Unassembled WGS sequence"/>
</dbReference>
<dbReference type="InterPro" id="IPR004358">
    <property type="entry name" value="Sig_transdc_His_kin-like_C"/>
</dbReference>
<keyword evidence="5" id="KW-0472">Membrane</keyword>
<sequence>MPRLHSITLFIFMLFQSFSAYGRVISVSTQLHQPYKKPVSEHLSYLIDSTHSMTVIQAKEHLLDFTHWHKPQVHFGNIQYPVWFSAQILNNSAEHIILRLNYPILDTVEFFLVDRGEVVKSFVTGSAFPFREREIFGNYFKISIPPGQYLLLFRIRSFYNVQFSATFYNWNALNYVNNREGIFQGIYIGFVVLVVIYSLFLFRKIRDEIFIYYIFHTLATAIITLHLYGYTFRFLWPNAPVINSYEPMIFGLGIFTTIFSIKFLKAEDFSPFWSKVLWGVFWVNVPVFILPFLGFKDMANGLVQLVGAIGCFLMLLAGIFLLSRGYRPARYYVVAFTFLLLGVILTILARMNVIPNHPLFIHASQYGSLLDITFLALAITDRLYIGLKERNQLRAQLIKETIEKENLIKHQYLLLREEVEKQTKQLKNVNAELEKITDELRQKNQFLTKFLSVIGHDLKTSISNLVGLIEVYSEDVRKTHSKFYNMLYKSAQNTYQILENLLLFSRINISDLRPKIQHVNPLEVFKKVEEQIKSKILNKDIELILDCDPVGKIAADEFYLEVIVRNILDNAVKFTPKNGKITIKTYAKENDLSVIEIKDSGKGMSKEELVKFFNPKVSFTTRGTDGESGTGIGRILIKELTEAMNGSLKIESTPGAGTSFILIFDSYRK</sequence>
<dbReference type="InterPro" id="IPR003594">
    <property type="entry name" value="HATPase_dom"/>
</dbReference>
<feature type="transmembrane region" description="Helical" evidence="5">
    <location>
        <begin position="301"/>
        <end position="322"/>
    </location>
</feature>
<accession>A0A368ZZ56</accession>
<dbReference type="InterPro" id="IPR011622">
    <property type="entry name" value="7TMR_DISM_rcpt_extracell_dom2"/>
</dbReference>
<keyword evidence="7" id="KW-0808">Transferase</keyword>
<dbReference type="Gene3D" id="1.10.287.130">
    <property type="match status" value="1"/>
</dbReference>
<evidence type="ECO:0000256" key="4">
    <source>
        <dbReference type="SAM" id="Coils"/>
    </source>
</evidence>
<dbReference type="Gene3D" id="2.60.40.2380">
    <property type="match status" value="1"/>
</dbReference>
<dbReference type="SUPFAM" id="SSF55874">
    <property type="entry name" value="ATPase domain of HSP90 chaperone/DNA topoisomerase II/histidine kinase"/>
    <property type="match status" value="1"/>
</dbReference>
<evidence type="ECO:0000256" key="3">
    <source>
        <dbReference type="ARBA" id="ARBA00022553"/>
    </source>
</evidence>
<dbReference type="SMART" id="SM00387">
    <property type="entry name" value="HATPase_c"/>
    <property type="match status" value="1"/>
</dbReference>
<evidence type="ECO:0000256" key="2">
    <source>
        <dbReference type="ARBA" id="ARBA00012438"/>
    </source>
</evidence>
<dbReference type="Pfam" id="PF07696">
    <property type="entry name" value="7TMR-DISMED2"/>
    <property type="match status" value="1"/>
</dbReference>
<feature type="transmembrane region" description="Helical" evidence="5">
    <location>
        <begin position="248"/>
        <end position="264"/>
    </location>
</feature>
<feature type="transmembrane region" description="Helical" evidence="5">
    <location>
        <begin position="181"/>
        <end position="202"/>
    </location>
</feature>
<dbReference type="Pfam" id="PF07695">
    <property type="entry name" value="7TMR-DISM_7TM"/>
    <property type="match status" value="1"/>
</dbReference>
<feature type="transmembrane region" description="Helical" evidence="5">
    <location>
        <begin position="276"/>
        <end position="295"/>
    </location>
</feature>
<feature type="transmembrane region" description="Helical" evidence="5">
    <location>
        <begin position="329"/>
        <end position="351"/>
    </location>
</feature>
<evidence type="ECO:0000256" key="5">
    <source>
        <dbReference type="SAM" id="Phobius"/>
    </source>
</evidence>
<evidence type="ECO:0000313" key="7">
    <source>
        <dbReference type="EMBL" id="RCX01107.1"/>
    </source>
</evidence>